<reference evidence="2" key="1">
    <citation type="submission" date="2014-09" db="EMBL/GenBank/DDBJ databases">
        <authorList>
            <person name="Sharma Rahul"/>
            <person name="Thines Marco"/>
        </authorList>
    </citation>
    <scope>NUCLEOTIDE SEQUENCE [LARGE SCALE GENOMIC DNA]</scope>
</reference>
<evidence type="ECO:0000313" key="1">
    <source>
        <dbReference type="EMBL" id="CEG42589.1"/>
    </source>
</evidence>
<dbReference type="GeneID" id="36407906"/>
<organism evidence="1 2">
    <name type="scientific">Plasmopara halstedii</name>
    <name type="common">Downy mildew of sunflower</name>
    <dbReference type="NCBI Taxonomy" id="4781"/>
    <lineage>
        <taxon>Eukaryota</taxon>
        <taxon>Sar</taxon>
        <taxon>Stramenopiles</taxon>
        <taxon>Oomycota</taxon>
        <taxon>Peronosporomycetes</taxon>
        <taxon>Peronosporales</taxon>
        <taxon>Peronosporaceae</taxon>
        <taxon>Plasmopara</taxon>
    </lineage>
</organism>
<dbReference type="EMBL" id="CCYD01000645">
    <property type="protein sequence ID" value="CEG42589.1"/>
    <property type="molecule type" value="Genomic_DNA"/>
</dbReference>
<dbReference type="AlphaFoldDB" id="A0A0P1AN64"/>
<dbReference type="Proteomes" id="UP000054928">
    <property type="component" value="Unassembled WGS sequence"/>
</dbReference>
<keyword evidence="2" id="KW-1185">Reference proteome</keyword>
<name>A0A0P1AN64_PLAHL</name>
<evidence type="ECO:0000313" key="2">
    <source>
        <dbReference type="Proteomes" id="UP000054928"/>
    </source>
</evidence>
<proteinExistence type="predicted"/>
<sequence length="121" mass="13413">MIDFDTLSYCTYDALAHPLQQDSRYGAGHSLLAHCLVFLGVSETDTVCVIKERHQGETSTSLEVGSLLMLHKAIENYKASSEIDLAAQQEARNILKRMTSLPDRYHVSISLTSKPFEALAV</sequence>
<dbReference type="RefSeq" id="XP_024578958.1">
    <property type="nucleotide sequence ID" value="XM_024728486.1"/>
</dbReference>
<accession>A0A0P1AN64</accession>
<protein>
    <submittedName>
        <fullName evidence="1">Uncharacterized protein</fullName>
    </submittedName>
</protein>